<evidence type="ECO:0000256" key="3">
    <source>
        <dbReference type="ARBA" id="ARBA00023242"/>
    </source>
</evidence>
<dbReference type="GO" id="GO:0005634">
    <property type="term" value="C:nucleus"/>
    <property type="evidence" value="ECO:0007669"/>
    <property type="project" value="UniProtKB-SubCell"/>
</dbReference>
<dbReference type="PRINTS" id="PR02064">
    <property type="entry name" value="DONSON"/>
</dbReference>
<keyword evidence="2" id="KW-0217">Developmental protein</keyword>
<evidence type="ECO:0000256" key="1">
    <source>
        <dbReference type="ARBA" id="ARBA00004123"/>
    </source>
</evidence>
<evidence type="ECO:0000313" key="5">
    <source>
        <dbReference type="EMBL" id="KAK4881478.1"/>
    </source>
</evidence>
<keyword evidence="6" id="KW-1185">Reference proteome</keyword>
<reference evidence="6" key="1">
    <citation type="submission" date="2023-01" db="EMBL/GenBank/DDBJ databases">
        <title>Key to firefly adult light organ development and bioluminescence: homeobox transcription factors regulate luciferase expression and transportation to peroxisome.</title>
        <authorList>
            <person name="Fu X."/>
        </authorList>
    </citation>
    <scope>NUCLEOTIDE SEQUENCE [LARGE SCALE GENOMIC DNA]</scope>
</reference>
<dbReference type="AlphaFoldDB" id="A0AAN7QJU0"/>
<proteinExistence type="inferred from homology"/>
<evidence type="ECO:0000256" key="2">
    <source>
        <dbReference type="ARBA" id="ARBA00022473"/>
    </source>
</evidence>
<dbReference type="PANTHER" id="PTHR12972">
    <property type="entry name" value="DOWNSTREAM NEIGHBOR OF SON"/>
    <property type="match status" value="1"/>
</dbReference>
<protein>
    <recommendedName>
        <fullName evidence="7">Protein downstream neighbor of Son</fullName>
    </recommendedName>
</protein>
<dbReference type="GO" id="GO:0033260">
    <property type="term" value="P:nuclear DNA replication"/>
    <property type="evidence" value="ECO:0007669"/>
    <property type="project" value="TreeGrafter"/>
</dbReference>
<sequence length="538" mass="60896">MSLNDEANQESESKWLHPNELLKIQRFKIKKKQLQARFNKTDLNVSQDCVKSDFNISVGVKRCNPFIKPSDNNKRTKVNTNEDSCDQTLFQLLHLNTGITKSSNCNLLNQSAFDTLTESRVCNDVPNIISKQFENKWVPIDWSLNSKLRLLSSKPFAWSHKLKISEEASGITAFVRCLNNKSDTTLDTSPNAQFHQCCLYWQQPYLPWLGLFPRSQGNSSTGTSIATTSAIRDSLHMAWSDSLRSLFQLLRTRQCPYFYVCTNTFTVLFRAAGICGYTEMNALISPTTCGFRQLLKQEDIEFTLPLRGSKFEQNMLDGNGDCTDEEEPLQDRWLESMGINEEDRKQINYTQKRILHKVESEIDNTEQSLVLVQGMEVHGLYNFLINCKSATAISGSLAGIPPTLLSPIAFQGATLCALKVKESKIQVDKQNYFSIELNGPILPHVIHNLSELHPIDQNFTATFAHVSSTTAFSKVKEPEIAEKENIETSGCTVFGQENLSDCGLTMSILKHFCSPHLKLVQNVESLKYNPDKKSYTWL</sequence>
<evidence type="ECO:0000313" key="6">
    <source>
        <dbReference type="Proteomes" id="UP001353858"/>
    </source>
</evidence>
<dbReference type="InterPro" id="IPR024861">
    <property type="entry name" value="Donson"/>
</dbReference>
<organism evidence="5 6">
    <name type="scientific">Aquatica leii</name>
    <dbReference type="NCBI Taxonomy" id="1421715"/>
    <lineage>
        <taxon>Eukaryota</taxon>
        <taxon>Metazoa</taxon>
        <taxon>Ecdysozoa</taxon>
        <taxon>Arthropoda</taxon>
        <taxon>Hexapoda</taxon>
        <taxon>Insecta</taxon>
        <taxon>Pterygota</taxon>
        <taxon>Neoptera</taxon>
        <taxon>Endopterygota</taxon>
        <taxon>Coleoptera</taxon>
        <taxon>Polyphaga</taxon>
        <taxon>Elateriformia</taxon>
        <taxon>Elateroidea</taxon>
        <taxon>Lampyridae</taxon>
        <taxon>Luciolinae</taxon>
        <taxon>Aquatica</taxon>
    </lineage>
</organism>
<keyword evidence="3" id="KW-0539">Nucleus</keyword>
<dbReference type="EMBL" id="JARPUR010000002">
    <property type="protein sequence ID" value="KAK4881478.1"/>
    <property type="molecule type" value="Genomic_DNA"/>
</dbReference>
<comment type="subcellular location">
    <subcellularLocation>
        <location evidence="1">Nucleus</location>
    </subcellularLocation>
</comment>
<evidence type="ECO:0008006" key="7">
    <source>
        <dbReference type="Google" id="ProtNLM"/>
    </source>
</evidence>
<accession>A0AAN7QJU0</accession>
<evidence type="ECO:0000256" key="4">
    <source>
        <dbReference type="ARBA" id="ARBA00025806"/>
    </source>
</evidence>
<dbReference type="PANTHER" id="PTHR12972:SF0">
    <property type="entry name" value="PROTEIN DOWNSTREAM NEIGHBOR OF SON"/>
    <property type="match status" value="1"/>
</dbReference>
<name>A0AAN7QJU0_9COLE</name>
<gene>
    <name evidence="5" type="ORF">RN001_004797</name>
</gene>
<comment type="similarity">
    <text evidence="4">Belongs to the DONSON family.</text>
</comment>
<comment type="caution">
    <text evidence="5">The sequence shown here is derived from an EMBL/GenBank/DDBJ whole genome shotgun (WGS) entry which is preliminary data.</text>
</comment>
<dbReference type="Proteomes" id="UP001353858">
    <property type="component" value="Unassembled WGS sequence"/>
</dbReference>